<dbReference type="EMBL" id="JBHMAF010000024">
    <property type="protein sequence ID" value="MFB9758274.1"/>
    <property type="molecule type" value="Genomic_DNA"/>
</dbReference>
<dbReference type="InterPro" id="IPR011251">
    <property type="entry name" value="Luciferase-like_dom"/>
</dbReference>
<accession>A0ABV5WCG9</accession>
<evidence type="ECO:0000259" key="6">
    <source>
        <dbReference type="Pfam" id="PF00296"/>
    </source>
</evidence>
<evidence type="ECO:0000256" key="2">
    <source>
        <dbReference type="ARBA" id="ARBA00022643"/>
    </source>
</evidence>
<dbReference type="GO" id="GO:0016491">
    <property type="term" value="F:oxidoreductase activity"/>
    <property type="evidence" value="ECO:0007669"/>
    <property type="project" value="UniProtKB-KW"/>
</dbReference>
<dbReference type="Proteomes" id="UP001589609">
    <property type="component" value="Unassembled WGS sequence"/>
</dbReference>
<dbReference type="InterPro" id="IPR051260">
    <property type="entry name" value="Diverse_substr_monoxygenases"/>
</dbReference>
<dbReference type="PIRSF" id="PIRSF000337">
    <property type="entry name" value="NTA_MOA"/>
    <property type="match status" value="1"/>
</dbReference>
<evidence type="ECO:0000256" key="1">
    <source>
        <dbReference type="ARBA" id="ARBA00022630"/>
    </source>
</evidence>
<dbReference type="SUPFAM" id="SSF51679">
    <property type="entry name" value="Bacterial luciferase-like"/>
    <property type="match status" value="1"/>
</dbReference>
<dbReference type="PANTHER" id="PTHR30011:SF16">
    <property type="entry name" value="C2H2 FINGER DOMAIN TRANSCRIPTION FACTOR (EUROFUNG)-RELATED"/>
    <property type="match status" value="1"/>
</dbReference>
<evidence type="ECO:0000313" key="7">
    <source>
        <dbReference type="EMBL" id="MFB9758274.1"/>
    </source>
</evidence>
<proteinExistence type="inferred from homology"/>
<keyword evidence="1" id="KW-0285">Flavoprotein</keyword>
<protein>
    <submittedName>
        <fullName evidence="7">LLM class flavin-dependent oxidoreductase</fullName>
        <ecNumber evidence="7">1.-.-.-</ecNumber>
    </submittedName>
</protein>
<organism evidence="7 8">
    <name type="scientific">Ectobacillus funiculus</name>
    <dbReference type="NCBI Taxonomy" id="137993"/>
    <lineage>
        <taxon>Bacteria</taxon>
        <taxon>Bacillati</taxon>
        <taxon>Bacillota</taxon>
        <taxon>Bacilli</taxon>
        <taxon>Bacillales</taxon>
        <taxon>Bacillaceae</taxon>
        <taxon>Ectobacillus</taxon>
    </lineage>
</organism>
<dbReference type="Pfam" id="PF00296">
    <property type="entry name" value="Bac_luciferase"/>
    <property type="match status" value="1"/>
</dbReference>
<dbReference type="EC" id="1.-.-.-" evidence="7"/>
<feature type="domain" description="Luciferase-like" evidence="6">
    <location>
        <begin position="20"/>
        <end position="380"/>
    </location>
</feature>
<dbReference type="PANTHER" id="PTHR30011">
    <property type="entry name" value="ALKANESULFONATE MONOOXYGENASE-RELATED"/>
    <property type="match status" value="1"/>
</dbReference>
<dbReference type="CDD" id="cd01095">
    <property type="entry name" value="Nitrilotriacetate_monoxgenase"/>
    <property type="match status" value="1"/>
</dbReference>
<reference evidence="7 8" key="1">
    <citation type="submission" date="2024-09" db="EMBL/GenBank/DDBJ databases">
        <authorList>
            <person name="Sun Q."/>
            <person name="Mori K."/>
        </authorList>
    </citation>
    <scope>NUCLEOTIDE SEQUENCE [LARGE SCALE GENOMIC DNA]</scope>
    <source>
        <strain evidence="7 8">JCM 11201</strain>
    </source>
</reference>
<dbReference type="Gene3D" id="3.20.20.30">
    <property type="entry name" value="Luciferase-like domain"/>
    <property type="match status" value="1"/>
</dbReference>
<comment type="caution">
    <text evidence="7">The sequence shown here is derived from an EMBL/GenBank/DDBJ whole genome shotgun (WGS) entry which is preliminary data.</text>
</comment>
<evidence type="ECO:0000256" key="5">
    <source>
        <dbReference type="ARBA" id="ARBA00033748"/>
    </source>
</evidence>
<name>A0ABV5WCG9_9BACI</name>
<keyword evidence="3 7" id="KW-0560">Oxidoreductase</keyword>
<evidence type="ECO:0000256" key="3">
    <source>
        <dbReference type="ARBA" id="ARBA00023002"/>
    </source>
</evidence>
<dbReference type="InterPro" id="IPR036661">
    <property type="entry name" value="Luciferase-like_sf"/>
</dbReference>
<dbReference type="RefSeq" id="WP_379948544.1">
    <property type="nucleotide sequence ID" value="NZ_JBHMAF010000024.1"/>
</dbReference>
<evidence type="ECO:0000313" key="8">
    <source>
        <dbReference type="Proteomes" id="UP001589609"/>
    </source>
</evidence>
<keyword evidence="2" id="KW-0288">FMN</keyword>
<dbReference type="InterPro" id="IPR016215">
    <property type="entry name" value="NTA_MOA"/>
</dbReference>
<keyword evidence="8" id="KW-1185">Reference proteome</keyword>
<evidence type="ECO:0000256" key="4">
    <source>
        <dbReference type="ARBA" id="ARBA00023033"/>
    </source>
</evidence>
<gene>
    <name evidence="7" type="ORF">ACFFMS_07025</name>
</gene>
<dbReference type="NCBIfam" id="TIGR03860">
    <property type="entry name" value="FMN_nitrolo"/>
    <property type="match status" value="1"/>
</dbReference>
<comment type="similarity">
    <text evidence="5">Belongs to the NtaA/SnaA/DszA monooxygenase family.</text>
</comment>
<keyword evidence="4" id="KW-0503">Monooxygenase</keyword>
<sequence>MTKKRQIKLAAYLIGTGMHVASWRHPKAKPNASIDPAAFIQYAQIAERGKFDLAFIADSLAVNKESHPQILNRFDPVVIITAMAAATEKIGIAGTASTTYNEPYILARQFASVDHVGGGRAGWNMVTTADATGETALNFSLQKHWEHDHRYERAEEFVDVVKGLWNSWEDDAFIYNKETGQFFDSEKMHELQYKGKYFSVKGPLNIARSKQGQPVIIQAGSSEPGQRLAARTAEIVFAHRDDMEEAKRFYKQLKSRLPEYGRSEDELLILHGISPIVGETEEIALEKYNELQKGLDPYEALKFVSGYMGNVDFSKYPLTALAKEVEFPPVNSIQSQFFEMKKIIDEEDLTVGELYTRFFGAAKKDGFIGTPQQVADEMEKWFTEKAADGFMIQFPLLPYDLEDFVRLVVPILQERGLYRFEYEGDTLRENLGLKIPQNQFTQKKQKIQG</sequence>